<sequence>MSLAIAPRDLDALERQVQAALRSGDYGVFDVLGHGEDTLVLKVRTGEGTFACKRLPPFPDYDRFQRYEETLARYVGQLSAHGITVAPTELRYLSRGRSGGVAYCVQEALPPAQLCSKLLHTRDLGWAKSFFARYLTAIGRAARPDLGLDAQASNWFDLDGELVFVDVTTPFLRDGRGREQADVGLLLTSLPWILRGAVKAVMLKAATDKYYSTRGIVLDFLGNLYKDRLDSLVPVFLEQANERLEVPLSSGEVARYYAGDARMWAIVQRLRKADRFWQRTVRRRTYPFLLPPTIRR</sequence>
<reference evidence="1 2" key="1">
    <citation type="submission" date="2020-08" db="EMBL/GenBank/DDBJ databases">
        <title>Amycolatopsis sp. nov. DR6-1 isolated from Dendrobium heterocarpum.</title>
        <authorList>
            <person name="Tedsree N."/>
            <person name="Kuncharoen N."/>
            <person name="Likhitwitayawuid K."/>
            <person name="Tanasupawat S."/>
        </authorList>
    </citation>
    <scope>NUCLEOTIDE SEQUENCE [LARGE SCALE GENOMIC DNA]</scope>
    <source>
        <strain evidence="1 2">DR6-1</strain>
    </source>
</reference>
<dbReference type="Pfam" id="PF19709">
    <property type="entry name" value="DUF6206"/>
    <property type="match status" value="1"/>
</dbReference>
<protein>
    <recommendedName>
        <fullName evidence="3">Serine/threonine protein kinase</fullName>
    </recommendedName>
</protein>
<dbReference type="InterPro" id="IPR045780">
    <property type="entry name" value="DUF6206"/>
</dbReference>
<evidence type="ECO:0000313" key="1">
    <source>
        <dbReference type="EMBL" id="MBB1156131.1"/>
    </source>
</evidence>
<comment type="caution">
    <text evidence="1">The sequence shown here is derived from an EMBL/GenBank/DDBJ whole genome shotgun (WGS) entry which is preliminary data.</text>
</comment>
<dbReference type="EMBL" id="JACGZW010000008">
    <property type="protein sequence ID" value="MBB1156131.1"/>
    <property type="molecule type" value="Genomic_DNA"/>
</dbReference>
<dbReference type="Proteomes" id="UP000526734">
    <property type="component" value="Unassembled WGS sequence"/>
</dbReference>
<dbReference type="RefSeq" id="WP_182893092.1">
    <property type="nucleotide sequence ID" value="NZ_JACGZW010000008.1"/>
</dbReference>
<evidence type="ECO:0008006" key="3">
    <source>
        <dbReference type="Google" id="ProtNLM"/>
    </source>
</evidence>
<organism evidence="1 2">
    <name type="scientific">Amycolatopsis dendrobii</name>
    <dbReference type="NCBI Taxonomy" id="2760662"/>
    <lineage>
        <taxon>Bacteria</taxon>
        <taxon>Bacillati</taxon>
        <taxon>Actinomycetota</taxon>
        <taxon>Actinomycetes</taxon>
        <taxon>Pseudonocardiales</taxon>
        <taxon>Pseudonocardiaceae</taxon>
        <taxon>Amycolatopsis</taxon>
    </lineage>
</organism>
<keyword evidence="2" id="KW-1185">Reference proteome</keyword>
<name>A0A7W3ZC27_9PSEU</name>
<evidence type="ECO:0000313" key="2">
    <source>
        <dbReference type="Proteomes" id="UP000526734"/>
    </source>
</evidence>
<proteinExistence type="predicted"/>
<accession>A0A7W3ZC27</accession>
<dbReference type="AlphaFoldDB" id="A0A7W3ZC27"/>
<gene>
    <name evidence="1" type="ORF">H4281_23520</name>
</gene>